<comment type="caution">
    <text evidence="3">The sequence shown here is derived from an EMBL/GenBank/DDBJ whole genome shotgun (WGS) entry which is preliminary data.</text>
</comment>
<evidence type="ECO:0000313" key="4">
    <source>
        <dbReference type="Proteomes" id="UP000748752"/>
    </source>
</evidence>
<sequence length="648" mass="67611">MNAYRHMRWLVALAVAVLAGCGEIERPVVVGAKDFAEQQITAQLLAQTLRAHNIPAEVDDTARNTLDTLGALWVGDIDLHVDYSGSILALAGHPPVHEDPASFVAAQQELAPFELTMGPLLGFSNDYVVLARPGSRAAASPATLSALADRGQALRMGMTEEFRARPVDGFEPLVRRYGLNAEPTLVVPSSPEGKDRLYAALLGGDLDLAVGFGTDPQIAEFGLVGIADDRGFFPAYAAAPITRKALLERRPDIAQALASLEDRVSTEAMQEMMVEVATLGTDPFAAVARFLDPTLPPATDGTLARPFGIAVGRLDAVAGQAADVVLGLRKAFPGRRIEVRRVSDPLAPLRDGAVRYALVSGPELFNLDIERGDADPTAIATGMPLPQTERGKPQRGDADALVPVGFDTLHLLVRPDEDREVWGAESSLGVGPGAGVTARTVVFLESGMASAEAALVPTDATGLAAFRAQAAAVRDGELDGLLIMAETGHPLIAELLASGLRLAPIDRWAAEGNRMAFPFLQPVTIPAGTYPGQTTPLASVGSQAVLAAARQDPTEAVGVVGPGSAAIGQNLPVAAGTVARIREALDVTVGLDPSLPTSTVAFQPPAERREGIGLSPAVSLANLGAILALVLIIRLYLAKPAARPGAPP</sequence>
<keyword evidence="1" id="KW-1133">Transmembrane helix</keyword>
<evidence type="ECO:0000313" key="3">
    <source>
        <dbReference type="EMBL" id="MBK1632290.1"/>
    </source>
</evidence>
<dbReference type="Gene3D" id="3.40.190.10">
    <property type="entry name" value="Periplasmic binding protein-like II"/>
    <property type="match status" value="3"/>
</dbReference>
<feature type="domain" description="ABC-type glycine betaine transport system substrate-binding" evidence="2">
    <location>
        <begin position="27"/>
        <end position="291"/>
    </location>
</feature>
<gene>
    <name evidence="3" type="ORF">CKO31_16405</name>
</gene>
<reference evidence="3 4" key="1">
    <citation type="journal article" date="2020" name="Microorganisms">
        <title>Osmotic Adaptation and Compatible Solute Biosynthesis of Phototrophic Bacteria as Revealed from Genome Analyses.</title>
        <authorList>
            <person name="Imhoff J.F."/>
            <person name="Rahn T."/>
            <person name="Kunzel S."/>
            <person name="Keller A."/>
            <person name="Neulinger S.C."/>
        </authorList>
    </citation>
    <scope>NUCLEOTIDE SEQUENCE [LARGE SCALE GENOMIC DNA]</scope>
    <source>
        <strain evidence="3 4">DSM 6210</strain>
    </source>
</reference>
<proteinExistence type="predicted"/>
<keyword evidence="1" id="KW-0472">Membrane</keyword>
<keyword evidence="1" id="KW-0812">Transmembrane</keyword>
<dbReference type="InterPro" id="IPR011852">
    <property type="entry name" value="TRAP_TAXI"/>
</dbReference>
<dbReference type="InterPro" id="IPR007210">
    <property type="entry name" value="ABC_Gly_betaine_transp_sub-bd"/>
</dbReference>
<evidence type="ECO:0000259" key="2">
    <source>
        <dbReference type="Pfam" id="PF04069"/>
    </source>
</evidence>
<dbReference type="SUPFAM" id="SSF53850">
    <property type="entry name" value="Periplasmic binding protein-like II"/>
    <property type="match status" value="2"/>
</dbReference>
<organism evidence="3 4">
    <name type="scientific">Thiohalocapsa halophila</name>
    <dbReference type="NCBI Taxonomy" id="69359"/>
    <lineage>
        <taxon>Bacteria</taxon>
        <taxon>Pseudomonadati</taxon>
        <taxon>Pseudomonadota</taxon>
        <taxon>Gammaproteobacteria</taxon>
        <taxon>Chromatiales</taxon>
        <taxon>Chromatiaceae</taxon>
        <taxon>Thiohalocapsa</taxon>
    </lineage>
</organism>
<dbReference type="Pfam" id="PF04069">
    <property type="entry name" value="OpuAC"/>
    <property type="match status" value="1"/>
</dbReference>
<feature type="transmembrane region" description="Helical" evidence="1">
    <location>
        <begin position="617"/>
        <end position="637"/>
    </location>
</feature>
<dbReference type="PROSITE" id="PS51257">
    <property type="entry name" value="PROKAR_LIPOPROTEIN"/>
    <property type="match status" value="1"/>
</dbReference>
<protein>
    <recommendedName>
        <fullName evidence="2">ABC-type glycine betaine transport system substrate-binding domain-containing protein</fullName>
    </recommendedName>
</protein>
<dbReference type="Gene3D" id="3.40.190.120">
    <property type="entry name" value="Osmoprotection protein (prox), domain 2"/>
    <property type="match status" value="1"/>
</dbReference>
<evidence type="ECO:0000256" key="1">
    <source>
        <dbReference type="SAM" id="Phobius"/>
    </source>
</evidence>
<accession>A0ABS1CK66</accession>
<dbReference type="EMBL" id="NRRV01000044">
    <property type="protein sequence ID" value="MBK1632290.1"/>
    <property type="molecule type" value="Genomic_DNA"/>
</dbReference>
<dbReference type="Proteomes" id="UP000748752">
    <property type="component" value="Unassembled WGS sequence"/>
</dbReference>
<dbReference type="Pfam" id="PF16868">
    <property type="entry name" value="NMT1_3"/>
    <property type="match status" value="1"/>
</dbReference>
<keyword evidence="4" id="KW-1185">Reference proteome</keyword>
<name>A0ABS1CK66_9GAMM</name>
<dbReference type="RefSeq" id="WP_200239733.1">
    <property type="nucleotide sequence ID" value="NZ_NRRV01000044.1"/>
</dbReference>